<gene>
    <name evidence="2" type="ORF">GUJ93_ZPchr0006g42287</name>
</gene>
<reference evidence="2" key="2">
    <citation type="submission" date="2021-02" db="EMBL/GenBank/DDBJ databases">
        <authorList>
            <person name="Kimball J.A."/>
            <person name="Haas M.W."/>
            <person name="Macchietto M."/>
            <person name="Kono T."/>
            <person name="Duquette J."/>
            <person name="Shao M."/>
        </authorList>
    </citation>
    <scope>NUCLEOTIDE SEQUENCE</scope>
    <source>
        <tissue evidence="2">Fresh leaf tissue</tissue>
    </source>
</reference>
<organism evidence="2 3">
    <name type="scientific">Zizania palustris</name>
    <name type="common">Northern wild rice</name>
    <dbReference type="NCBI Taxonomy" id="103762"/>
    <lineage>
        <taxon>Eukaryota</taxon>
        <taxon>Viridiplantae</taxon>
        <taxon>Streptophyta</taxon>
        <taxon>Embryophyta</taxon>
        <taxon>Tracheophyta</taxon>
        <taxon>Spermatophyta</taxon>
        <taxon>Magnoliopsida</taxon>
        <taxon>Liliopsida</taxon>
        <taxon>Poales</taxon>
        <taxon>Poaceae</taxon>
        <taxon>BOP clade</taxon>
        <taxon>Oryzoideae</taxon>
        <taxon>Oryzeae</taxon>
        <taxon>Zizaniinae</taxon>
        <taxon>Zizania</taxon>
    </lineage>
</organism>
<sequence length="473" mass="52067">MEEATFYGDGFTPGGKIFPVPPFYCDGFTPSGGILPVEDEELMFNDPCIPAPGSVEGHNQCLSGGDQWMLNGSGVQEFPFLMDFDMLTWPIQCVVDSLGMNQTPVGSLRMNQTPVGSLRMYQTPIDYSLRMNKMHVDYSLRMNQTPIGSFWMNQTPPLPTAADVPVSQVQDMLANEGEEMTEIFRMASECGDDEASSLVWSPDEDKVLLDGLSRLANRDVVNMCLEIAFGLPKKTTLDVAKRARTRVELLAKQEWDQKNLQEERLQSMEDAAFSEPFYSDGFTPGGRILPVPPFCCDGFMPSGGILPAGDEELMFNDPCIPAPGSVEGHNQCFPGGDQWILNDSGVQEFPFPMDFNMLTWPIQCAVDSLGMNQTPVGSLRMNQTPVDSLGINQTPVDSLRMNQTPVDYSLRMNQTPVVSLRMNQTPVGSLRMNQMVIDSAGSNQVQESSFSKPPVLGYPQPLPTAADVPVPRA</sequence>
<feature type="compositionally biased region" description="Polar residues" evidence="1">
    <location>
        <begin position="441"/>
        <end position="451"/>
    </location>
</feature>
<proteinExistence type="predicted"/>
<accession>A0A8J5T3T6</accession>
<evidence type="ECO:0000313" key="3">
    <source>
        <dbReference type="Proteomes" id="UP000729402"/>
    </source>
</evidence>
<feature type="region of interest" description="Disordered" evidence="1">
    <location>
        <begin position="441"/>
        <end position="473"/>
    </location>
</feature>
<comment type="caution">
    <text evidence="2">The sequence shown here is derived from an EMBL/GenBank/DDBJ whole genome shotgun (WGS) entry which is preliminary data.</text>
</comment>
<name>A0A8J5T3T6_ZIZPA</name>
<dbReference type="AlphaFoldDB" id="A0A8J5T3T6"/>
<protein>
    <submittedName>
        <fullName evidence="2">Uncharacterized protein</fullName>
    </submittedName>
</protein>
<evidence type="ECO:0000313" key="2">
    <source>
        <dbReference type="EMBL" id="KAG8073103.1"/>
    </source>
</evidence>
<reference evidence="2" key="1">
    <citation type="journal article" date="2021" name="bioRxiv">
        <title>Whole Genome Assembly and Annotation of Northern Wild Rice, Zizania palustris L., Supports a Whole Genome Duplication in the Zizania Genus.</title>
        <authorList>
            <person name="Haas M."/>
            <person name="Kono T."/>
            <person name="Macchietto M."/>
            <person name="Millas R."/>
            <person name="McGilp L."/>
            <person name="Shao M."/>
            <person name="Duquette J."/>
            <person name="Hirsch C.N."/>
            <person name="Kimball J."/>
        </authorList>
    </citation>
    <scope>NUCLEOTIDE SEQUENCE</scope>
    <source>
        <tissue evidence="2">Fresh leaf tissue</tissue>
    </source>
</reference>
<keyword evidence="3" id="KW-1185">Reference proteome</keyword>
<evidence type="ECO:0000256" key="1">
    <source>
        <dbReference type="SAM" id="MobiDB-lite"/>
    </source>
</evidence>
<dbReference type="Proteomes" id="UP000729402">
    <property type="component" value="Unassembled WGS sequence"/>
</dbReference>
<dbReference type="EMBL" id="JAAALK010000283">
    <property type="protein sequence ID" value="KAG8073103.1"/>
    <property type="molecule type" value="Genomic_DNA"/>
</dbReference>